<dbReference type="RefSeq" id="WP_338236008.1">
    <property type="nucleotide sequence ID" value="NZ_BQKE01000001.1"/>
</dbReference>
<evidence type="ECO:0000313" key="3">
    <source>
        <dbReference type="EMBL" id="GJM60156.1"/>
    </source>
</evidence>
<evidence type="ECO:0000313" key="4">
    <source>
        <dbReference type="Proteomes" id="UP001310022"/>
    </source>
</evidence>
<organism evidence="3 4">
    <name type="scientific">Persicobacter diffluens</name>
    <dbReference type="NCBI Taxonomy" id="981"/>
    <lineage>
        <taxon>Bacteria</taxon>
        <taxon>Pseudomonadati</taxon>
        <taxon>Bacteroidota</taxon>
        <taxon>Cytophagia</taxon>
        <taxon>Cytophagales</taxon>
        <taxon>Persicobacteraceae</taxon>
        <taxon>Persicobacter</taxon>
    </lineage>
</organism>
<feature type="domain" description="Carbohydrate-binding" evidence="2">
    <location>
        <begin position="39"/>
        <end position="140"/>
    </location>
</feature>
<comment type="caution">
    <text evidence="3">The sequence shown here is derived from an EMBL/GenBank/DDBJ whole genome shotgun (WGS) entry which is preliminary data.</text>
</comment>
<dbReference type="AlphaFoldDB" id="A0AAN4VUD7"/>
<reference evidence="3 4" key="1">
    <citation type="submission" date="2021-12" db="EMBL/GenBank/DDBJ databases">
        <title>Genome sequencing of bacteria with rrn-lacking chromosome and rrn-plasmid.</title>
        <authorList>
            <person name="Anda M."/>
            <person name="Iwasaki W."/>
        </authorList>
    </citation>
    <scope>NUCLEOTIDE SEQUENCE [LARGE SCALE GENOMIC DNA]</scope>
    <source>
        <strain evidence="3 4">NBRC 15940</strain>
    </source>
</reference>
<evidence type="ECO:0000256" key="1">
    <source>
        <dbReference type="SAM" id="SignalP"/>
    </source>
</evidence>
<dbReference type="CDD" id="cd09620">
    <property type="entry name" value="CBM9_like_3"/>
    <property type="match status" value="1"/>
</dbReference>
<dbReference type="GO" id="GO:0004553">
    <property type="term" value="F:hydrolase activity, hydrolyzing O-glycosyl compounds"/>
    <property type="evidence" value="ECO:0007669"/>
    <property type="project" value="InterPro"/>
</dbReference>
<evidence type="ECO:0000259" key="2">
    <source>
        <dbReference type="Pfam" id="PF06452"/>
    </source>
</evidence>
<dbReference type="SUPFAM" id="SSF49344">
    <property type="entry name" value="CBD9-like"/>
    <property type="match status" value="1"/>
</dbReference>
<protein>
    <recommendedName>
        <fullName evidence="2">Carbohydrate-binding domain-containing protein</fullName>
    </recommendedName>
</protein>
<accession>A0AAN4VUD7</accession>
<dbReference type="GO" id="GO:0030246">
    <property type="term" value="F:carbohydrate binding"/>
    <property type="evidence" value="ECO:0007669"/>
    <property type="project" value="InterPro"/>
</dbReference>
<name>A0AAN4VUD7_9BACT</name>
<keyword evidence="1" id="KW-0732">Signal</keyword>
<dbReference type="Pfam" id="PF06452">
    <property type="entry name" value="CBM9_1"/>
    <property type="match status" value="1"/>
</dbReference>
<keyword evidence="4" id="KW-1185">Reference proteome</keyword>
<sequence>MLRIFCLALLLWNFGIAHAQFVDFPQHYICYKTDQAIKIDGMPEETAWSKVPWSNDFVDIEGDIRPKPKYQTRVKMLWDDEFLYFYAEMEEPHLWGTLTERESIIYLDNDFEVFIDANGDGQHYYEFEINALGTEWDLMLTRPYRFNGKPIFDWDIKGMKTKVALNGTLNNPQDIDRSWSVEIAMPWSSLKELSSRGGAPIAGDQWRLNFSRVHYDLEVVGGQYEKVKGPNGKPKPEYNWVWSPTGKIDMHRPNRWGYLQFSELKAGEGEEEFLANPDFTLQQYLYEIADAELAFKAKHQHYTYQLAELTSLPELPKDIEQVEIYPGPSLCFGATSSITGRRYYVNMEGKLWSVH</sequence>
<dbReference type="Proteomes" id="UP001310022">
    <property type="component" value="Unassembled WGS sequence"/>
</dbReference>
<proteinExistence type="predicted"/>
<dbReference type="PANTHER" id="PTHR35532">
    <property type="entry name" value="SIMILAR TO POLYHYDROXYALKANOATE DEPOLYMERASE"/>
    <property type="match status" value="1"/>
</dbReference>
<feature type="chain" id="PRO_5042829042" description="Carbohydrate-binding domain-containing protein" evidence="1">
    <location>
        <begin position="20"/>
        <end position="355"/>
    </location>
</feature>
<dbReference type="GO" id="GO:0016052">
    <property type="term" value="P:carbohydrate catabolic process"/>
    <property type="evidence" value="ECO:0007669"/>
    <property type="project" value="InterPro"/>
</dbReference>
<dbReference type="EMBL" id="BQKE01000001">
    <property type="protein sequence ID" value="GJM60156.1"/>
    <property type="molecule type" value="Genomic_DNA"/>
</dbReference>
<feature type="signal peptide" evidence="1">
    <location>
        <begin position="1"/>
        <end position="19"/>
    </location>
</feature>
<gene>
    <name evidence="3" type="ORF">PEDI_07080</name>
</gene>
<dbReference type="InterPro" id="IPR010502">
    <property type="entry name" value="Carb-bd_dom_fam9"/>
</dbReference>
<dbReference type="PANTHER" id="PTHR35532:SF5">
    <property type="entry name" value="CARBOHYDRATE-BINDING DOMAIN-CONTAINING PROTEIN"/>
    <property type="match status" value="1"/>
</dbReference>
<dbReference type="Gene3D" id="2.60.40.1190">
    <property type="match status" value="1"/>
</dbReference>